<protein>
    <recommendedName>
        <fullName evidence="3">Haloacid dehalogenase</fullName>
    </recommendedName>
</protein>
<dbReference type="GeneID" id="41321318"/>
<sequence length="565" mass="64378">MDVSGYLKAIDTADAVAFDIFDTLLVRPFFHPHDLFGFLEAESGLEGFAEARIRAEREARRTDPETDIDGIYRSIDPKYLALKDAEIGSEISFSRADPDMVEVFGYASEKGKNIVLVSDMYLPSDILERMVSKNGFSGHSKIYVSTETKVSKRSGLMYDMVLGDLGLPPSKVLMIGDNRHADCDSAISKGLKAMRWIPMKERYAASHRHEMRFLKRYPGYESSVIVAMDMLGWVEHPDETYWHMVSRRFGGPMNIMFAKFVMDSSEDMDKLVFFSRDGYMPMKVYEALGGKKLFVYLHTSRMIAKVFGRRDLSDRDTVLSLMAYLRDSGRYRDIEVPGKSEYRRFAEENRGVLERIMAEGHARYDNYLKRTVGDAGKIMLVDATTMKFTSQGDVERYLDHVDVTGCYYAVTAEGKKKHLAYCDRSRQHLCSSYVNLAEYFLGSGERPLLDIGDDGRPVFEEDVPNDETIRIRAFPQIYDGILDCTGFYSEMFGDRIPSVSGKVMDGWMDVLMAEESGNDPNTLSGIKWAVNTQHSIYKHLILRLSDIPCVIIMKIGEVLYSHRKR</sequence>
<dbReference type="Gene3D" id="1.10.150.400">
    <property type="match status" value="1"/>
</dbReference>
<organism evidence="1 2">
    <name type="scientific">Methanomethylophilus alvi</name>
    <dbReference type="NCBI Taxonomy" id="1291540"/>
    <lineage>
        <taxon>Archaea</taxon>
        <taxon>Methanobacteriati</taxon>
        <taxon>Thermoplasmatota</taxon>
        <taxon>Thermoplasmata</taxon>
        <taxon>Methanomassiliicoccales</taxon>
        <taxon>Methanomethylophilaceae</taxon>
        <taxon>Methanomethylophilus</taxon>
    </lineage>
</organism>
<accession>A0A3G3IFR2</accession>
<dbReference type="InterPro" id="IPR023214">
    <property type="entry name" value="HAD_sf"/>
</dbReference>
<evidence type="ECO:0000313" key="1">
    <source>
        <dbReference type="EMBL" id="AYQ54693.1"/>
    </source>
</evidence>
<dbReference type="Proteomes" id="UP000273278">
    <property type="component" value="Chromosome"/>
</dbReference>
<name>A0A3G3IFR2_9ARCH</name>
<dbReference type="Pfam" id="PF00702">
    <property type="entry name" value="Hydrolase"/>
    <property type="match status" value="1"/>
</dbReference>
<dbReference type="AlphaFoldDB" id="A0A3G3IFR2"/>
<dbReference type="InterPro" id="IPR036412">
    <property type="entry name" value="HAD-like_sf"/>
</dbReference>
<dbReference type="Gene3D" id="3.40.50.1000">
    <property type="entry name" value="HAD superfamily/HAD-like"/>
    <property type="match status" value="1"/>
</dbReference>
<evidence type="ECO:0008006" key="3">
    <source>
        <dbReference type="Google" id="ProtNLM"/>
    </source>
</evidence>
<reference evidence="1 2" key="1">
    <citation type="submission" date="2016-10" db="EMBL/GenBank/DDBJ databases">
        <title>Complete genome of the TMA-utilizing, human hosted archaeon Methanomethylophilus alvus Gen. nov, sp. nov., strain Mx-05, derived from a pure culture.</title>
        <authorList>
            <person name="Brugere J.-F."/>
            <person name="Ben Hania W."/>
            <person name="Chaudhary P.P."/>
            <person name="Gaci N."/>
            <person name="Borrel G."/>
            <person name="Cao Van Tuat L."/>
            <person name="Fardeau M.-L."/>
            <person name="Harris H.M.B."/>
            <person name="O'Toole P.W."/>
            <person name="Ollivier B."/>
        </authorList>
    </citation>
    <scope>NUCLEOTIDE SEQUENCE [LARGE SCALE GENOMIC DNA]</scope>
    <source>
        <strain evidence="1 2">Mx-05</strain>
    </source>
</reference>
<dbReference type="EMBL" id="CP017686">
    <property type="protein sequence ID" value="AYQ54693.1"/>
    <property type="molecule type" value="Genomic_DNA"/>
</dbReference>
<dbReference type="RefSeq" id="WP_015504419.1">
    <property type="nucleotide sequence ID" value="NZ_CP017686.1"/>
</dbReference>
<gene>
    <name evidence="1" type="ORF">BKD89_02580</name>
</gene>
<proteinExistence type="predicted"/>
<dbReference type="SUPFAM" id="SSF56784">
    <property type="entry name" value="HAD-like"/>
    <property type="match status" value="1"/>
</dbReference>
<evidence type="ECO:0000313" key="2">
    <source>
        <dbReference type="Proteomes" id="UP000273278"/>
    </source>
</evidence>